<dbReference type="EMBL" id="BMXG01000005">
    <property type="protein sequence ID" value="GHB96654.1"/>
    <property type="molecule type" value="Genomic_DNA"/>
</dbReference>
<dbReference type="GO" id="GO:0004553">
    <property type="term" value="F:hydrolase activity, hydrolyzing O-glycosyl compounds"/>
    <property type="evidence" value="ECO:0007669"/>
    <property type="project" value="InterPro"/>
</dbReference>
<dbReference type="InterPro" id="IPR000757">
    <property type="entry name" value="Beta-glucanase-like"/>
</dbReference>
<dbReference type="InterPro" id="IPR013320">
    <property type="entry name" value="ConA-like_dom_sf"/>
</dbReference>
<dbReference type="Gene3D" id="2.60.120.200">
    <property type="match status" value="1"/>
</dbReference>
<evidence type="ECO:0000259" key="2">
    <source>
        <dbReference type="PROSITE" id="PS51762"/>
    </source>
</evidence>
<evidence type="ECO:0000313" key="4">
    <source>
        <dbReference type="Proteomes" id="UP000642829"/>
    </source>
</evidence>
<feature type="domain" description="GH16" evidence="2">
    <location>
        <begin position="388"/>
        <end position="650"/>
    </location>
</feature>
<evidence type="ECO:0000256" key="1">
    <source>
        <dbReference type="ARBA" id="ARBA00006865"/>
    </source>
</evidence>
<comment type="similarity">
    <text evidence="1">Belongs to the glycosyl hydrolase 16 family.</text>
</comment>
<proteinExistence type="inferred from homology"/>
<dbReference type="SUPFAM" id="SSF49899">
    <property type="entry name" value="Concanavalin A-like lectins/glucanases"/>
    <property type="match status" value="1"/>
</dbReference>
<comment type="caution">
    <text evidence="3">The sequence shown here is derived from an EMBL/GenBank/DDBJ whole genome shotgun (WGS) entry which is preliminary data.</text>
</comment>
<accession>A0A8J3DAE5</accession>
<keyword evidence="4" id="KW-1185">Reference proteome</keyword>
<dbReference type="PROSITE" id="PS51762">
    <property type="entry name" value="GH16_2"/>
    <property type="match status" value="1"/>
</dbReference>
<dbReference type="AlphaFoldDB" id="A0A8J3DAE5"/>
<gene>
    <name evidence="3" type="ORF">GCM10007047_10700</name>
</gene>
<dbReference type="PANTHER" id="PTHR10963">
    <property type="entry name" value="GLYCOSYL HYDROLASE-RELATED"/>
    <property type="match status" value="1"/>
</dbReference>
<dbReference type="GO" id="GO:0005975">
    <property type="term" value="P:carbohydrate metabolic process"/>
    <property type="evidence" value="ECO:0007669"/>
    <property type="project" value="InterPro"/>
</dbReference>
<dbReference type="CDD" id="cd08023">
    <property type="entry name" value="GH16_laminarinase_like"/>
    <property type="match status" value="1"/>
</dbReference>
<evidence type="ECO:0000313" key="3">
    <source>
        <dbReference type="EMBL" id="GHB96654.1"/>
    </source>
</evidence>
<reference evidence="3" key="1">
    <citation type="journal article" date="2014" name="Int. J. Syst. Evol. Microbiol.">
        <title>Complete genome sequence of Corynebacterium casei LMG S-19264T (=DSM 44701T), isolated from a smear-ripened cheese.</title>
        <authorList>
            <consortium name="US DOE Joint Genome Institute (JGI-PGF)"/>
            <person name="Walter F."/>
            <person name="Albersmeier A."/>
            <person name="Kalinowski J."/>
            <person name="Ruckert C."/>
        </authorList>
    </citation>
    <scope>NUCLEOTIDE SEQUENCE</scope>
    <source>
        <strain evidence="3">KCTC 12870</strain>
    </source>
</reference>
<dbReference type="Pfam" id="PF00722">
    <property type="entry name" value="Glyco_hydro_16"/>
    <property type="match status" value="1"/>
</dbReference>
<name>A0A8J3DAE5_9BACT</name>
<organism evidence="3 4">
    <name type="scientific">Cerasicoccus arenae</name>
    <dbReference type="NCBI Taxonomy" id="424488"/>
    <lineage>
        <taxon>Bacteria</taxon>
        <taxon>Pseudomonadati</taxon>
        <taxon>Verrucomicrobiota</taxon>
        <taxon>Opitutia</taxon>
        <taxon>Puniceicoccales</taxon>
        <taxon>Cerasicoccaceae</taxon>
        <taxon>Cerasicoccus</taxon>
    </lineage>
</organism>
<protein>
    <recommendedName>
        <fullName evidence="2">GH16 domain-containing protein</fullName>
    </recommendedName>
</protein>
<dbReference type="Proteomes" id="UP000642829">
    <property type="component" value="Unassembled WGS sequence"/>
</dbReference>
<dbReference type="PANTHER" id="PTHR10963:SF55">
    <property type="entry name" value="GLYCOSIDE HYDROLASE FAMILY 16 PROTEIN"/>
    <property type="match status" value="1"/>
</dbReference>
<sequence length="658" mass="73452">MYVPSLKTNTHRYVILTLFALINLHASEPTQTAVLFDMSSAEAINSSETENGASVSIEDGALKVSFDKSSSYPGVNLRPAGGAWNLSEYGGVEMTFVNNGPEKYGIGLRLDNPGNWKNNPWNTEVAWVESGQAKTIRVTFGQSYGNKGYALNPSQVNNIKILVDRPRQAGSISVQSLRAIGEPVTYEKAAAQPDQPVKAKQLKPSFNSPSISGELIDLSKKGSLSDYRTSNSSIKIVEDDSSYALEMDFGKGRGYPNVQFPIPDGGWNLEHFAGLQIVLKNNGDHKVRIGVRTDNPGNWKESPWNTDMHHIGPGETKTIQTVFGQENGAPSYPLNPVNISGIQVFADNPSKAGSIQIMDLRGYGTAEQREAKEALSTPEDRNVPAKLPSWIGKRPPVEGDWVMTLNENFDEKKLNLSLWTPRLCWDGPAKGETQRYLEENVTVQDGFMKILCEVNPGHQYNDPKLDSRVYATGAVTTLDKWTQRYGYFEARLKPPTARGLWPAFWLMPDRGKDSGLDIWQRRDTGAKNGKGMEIDIFEHLTEWGGGRYNIATHWDGYGSDHKQWGSSHTYYGPTEDGFHTAGLLWEPGKLTWYLDGEKKGEWENERIADVPAYIKFTIQMGSWATKNVDDAALPQYFEIDYVRAWQLKEHQSLAESRK</sequence>
<dbReference type="InterPro" id="IPR050546">
    <property type="entry name" value="Glycosyl_Hydrlase_16"/>
</dbReference>
<dbReference type="Gene3D" id="2.60.120.430">
    <property type="entry name" value="Galactose-binding lectin"/>
    <property type="match status" value="2"/>
</dbReference>
<reference evidence="3" key="2">
    <citation type="submission" date="2020-09" db="EMBL/GenBank/DDBJ databases">
        <authorList>
            <person name="Sun Q."/>
            <person name="Kim S."/>
        </authorList>
    </citation>
    <scope>NUCLEOTIDE SEQUENCE</scope>
    <source>
        <strain evidence="3">KCTC 12870</strain>
    </source>
</reference>